<dbReference type="InterPro" id="IPR050155">
    <property type="entry name" value="HAD-like_hydrolase_sf"/>
</dbReference>
<organism evidence="1 2">
    <name type="scientific">Tumidithrix elongata BACA0141</name>
    <dbReference type="NCBI Taxonomy" id="2716417"/>
    <lineage>
        <taxon>Bacteria</taxon>
        <taxon>Bacillati</taxon>
        <taxon>Cyanobacteriota</taxon>
        <taxon>Cyanophyceae</taxon>
        <taxon>Pseudanabaenales</taxon>
        <taxon>Pseudanabaenaceae</taxon>
        <taxon>Tumidithrix</taxon>
        <taxon>Tumidithrix elongata</taxon>
    </lineage>
</organism>
<proteinExistence type="predicted"/>
<comment type="caution">
    <text evidence="1">The sequence shown here is derived from an EMBL/GenBank/DDBJ whole genome shotgun (WGS) entry which is preliminary data.</text>
</comment>
<reference evidence="1" key="1">
    <citation type="submission" date="2024-01" db="EMBL/GenBank/DDBJ databases">
        <title>Bank of Algae and Cyanobacteria of the Azores (BACA) strain genomes.</title>
        <authorList>
            <person name="Luz R."/>
            <person name="Cordeiro R."/>
            <person name="Fonseca A."/>
            <person name="Goncalves V."/>
        </authorList>
    </citation>
    <scope>NUCLEOTIDE SEQUENCE</scope>
    <source>
        <strain evidence="1">BACA0141</strain>
    </source>
</reference>
<gene>
    <name evidence="1" type="ORF">V2H45_24475</name>
</gene>
<dbReference type="GO" id="GO:0008967">
    <property type="term" value="F:phosphoglycolate phosphatase activity"/>
    <property type="evidence" value="ECO:0007669"/>
    <property type="project" value="TreeGrafter"/>
</dbReference>
<dbReference type="Proteomes" id="UP001333818">
    <property type="component" value="Unassembled WGS sequence"/>
</dbReference>
<evidence type="ECO:0000313" key="2">
    <source>
        <dbReference type="Proteomes" id="UP001333818"/>
    </source>
</evidence>
<dbReference type="PANTHER" id="PTHR43434">
    <property type="entry name" value="PHOSPHOGLYCOLATE PHOSPHATASE"/>
    <property type="match status" value="1"/>
</dbReference>
<dbReference type="SUPFAM" id="SSF56784">
    <property type="entry name" value="HAD-like"/>
    <property type="match status" value="1"/>
</dbReference>
<evidence type="ECO:0000313" key="1">
    <source>
        <dbReference type="EMBL" id="MEE3719901.1"/>
    </source>
</evidence>
<evidence type="ECO:0008006" key="3">
    <source>
        <dbReference type="Google" id="ProtNLM"/>
    </source>
</evidence>
<dbReference type="AlphaFoldDB" id="A0AAW9QBT8"/>
<dbReference type="InterPro" id="IPR036412">
    <property type="entry name" value="HAD-like_sf"/>
</dbReference>
<dbReference type="Gene3D" id="3.40.50.1000">
    <property type="entry name" value="HAD superfamily/HAD-like"/>
    <property type="match status" value="1"/>
</dbReference>
<dbReference type="GO" id="GO:0005829">
    <property type="term" value="C:cytosol"/>
    <property type="evidence" value="ECO:0007669"/>
    <property type="project" value="TreeGrafter"/>
</dbReference>
<dbReference type="GO" id="GO:0006281">
    <property type="term" value="P:DNA repair"/>
    <property type="evidence" value="ECO:0007669"/>
    <property type="project" value="TreeGrafter"/>
</dbReference>
<dbReference type="PANTHER" id="PTHR43434:SF21">
    <property type="entry name" value="SLL0295 PROTEIN"/>
    <property type="match status" value="1"/>
</dbReference>
<dbReference type="EMBL" id="JAZBJZ010000186">
    <property type="protein sequence ID" value="MEE3719901.1"/>
    <property type="molecule type" value="Genomic_DNA"/>
</dbReference>
<accession>A0AAW9QBT8</accession>
<keyword evidence="2" id="KW-1185">Reference proteome</keyword>
<dbReference type="RefSeq" id="WP_330486338.1">
    <property type="nucleotide sequence ID" value="NZ_JAZBJZ010000186.1"/>
</dbReference>
<dbReference type="InterPro" id="IPR023214">
    <property type="entry name" value="HAD_sf"/>
</dbReference>
<sequence>MLLALDFDGVLCDGMLEYWQVAWRTYCKVWLKSEIAAPLDIAPIFYQLRPVVETGWEMPVLVKAILDGFAPSEILTNWQAIAEQIIATSSIEPNQLSTSLDAIRDRWIEQDLDSWLALHRFYPGVVPRLQQWVNESALCFIITTKEARFTAQLLADAGVDFPRDRIFGKEVKCPKYQTLEELAEKHQVDFSQIHFVEDRLKTLISVKKRPNLAPVNLYLADWGYNTASDRDLAQNDPRIHLLSLDRFANSVSSWSQEVQ</sequence>
<name>A0AAW9QBT8_9CYAN</name>
<protein>
    <recommendedName>
        <fullName evidence="3">HAD family hydrolase</fullName>
    </recommendedName>
</protein>